<organism evidence="2 3">
    <name type="scientific">Nitrospira defluvii</name>
    <dbReference type="NCBI Taxonomy" id="330214"/>
    <lineage>
        <taxon>Bacteria</taxon>
        <taxon>Pseudomonadati</taxon>
        <taxon>Nitrospirota</taxon>
        <taxon>Nitrospiria</taxon>
        <taxon>Nitrospirales</taxon>
        <taxon>Nitrospiraceae</taxon>
        <taxon>Nitrospira</taxon>
    </lineage>
</organism>
<evidence type="ECO:0000313" key="3">
    <source>
        <dbReference type="Proteomes" id="UP000675880"/>
    </source>
</evidence>
<evidence type="ECO:0000313" key="2">
    <source>
        <dbReference type="EMBL" id="CAE6751801.1"/>
    </source>
</evidence>
<protein>
    <submittedName>
        <fullName evidence="2">Uncharacterized protein</fullName>
    </submittedName>
</protein>
<keyword evidence="3" id="KW-1185">Reference proteome</keyword>
<dbReference type="Proteomes" id="UP000675880">
    <property type="component" value="Unassembled WGS sequence"/>
</dbReference>
<gene>
    <name evidence="2" type="ORF">NSPZN2_30210</name>
</gene>
<evidence type="ECO:0000256" key="1">
    <source>
        <dbReference type="SAM" id="MobiDB-lite"/>
    </source>
</evidence>
<sequence length="63" mass="6564">MAACRWSRCLAGEPGRDGAGGINAGEQAGDLTAGDDPASAMQGGPPWNSEYLRQNRRIGDYAP</sequence>
<proteinExistence type="predicted"/>
<comment type="caution">
    <text evidence="2">The sequence shown here is derived from an EMBL/GenBank/DDBJ whole genome shotgun (WGS) entry which is preliminary data.</text>
</comment>
<name>A0ABM8RGH1_9BACT</name>
<accession>A0ABM8RGH1</accession>
<dbReference type="EMBL" id="CAJNBJ010000016">
    <property type="protein sequence ID" value="CAE6751801.1"/>
    <property type="molecule type" value="Genomic_DNA"/>
</dbReference>
<reference evidence="2 3" key="1">
    <citation type="submission" date="2021-02" db="EMBL/GenBank/DDBJ databases">
        <authorList>
            <person name="Han P."/>
        </authorList>
    </citation>
    <scope>NUCLEOTIDE SEQUENCE [LARGE SCALE GENOMIC DNA]</scope>
    <source>
        <strain evidence="2">Candidatus Nitrospira sp. ZN2</strain>
    </source>
</reference>
<feature type="region of interest" description="Disordered" evidence="1">
    <location>
        <begin position="11"/>
        <end position="63"/>
    </location>
</feature>